<keyword evidence="2" id="KW-1185">Reference proteome</keyword>
<evidence type="ECO:0000313" key="2">
    <source>
        <dbReference type="Proteomes" id="UP000015102"/>
    </source>
</evidence>
<evidence type="ECO:0000313" key="1">
    <source>
        <dbReference type="EnsemblMetazoa" id="MESCA009034-PA"/>
    </source>
</evidence>
<dbReference type="HOGENOM" id="CLU_2148702_0_0_1"/>
<dbReference type="EMBL" id="CAQQ02081627">
    <property type="status" value="NOT_ANNOTATED_CDS"/>
    <property type="molecule type" value="Genomic_DNA"/>
</dbReference>
<dbReference type="AlphaFoldDB" id="T1GYU7"/>
<dbReference type="EMBL" id="CAQQ02081628">
    <property type="status" value="NOT_ANNOTATED_CDS"/>
    <property type="molecule type" value="Genomic_DNA"/>
</dbReference>
<dbReference type="Proteomes" id="UP000015102">
    <property type="component" value="Unassembled WGS sequence"/>
</dbReference>
<sequence>MSCFHSQEHSGNRNEFTFEKITFENHTKCGCRSFEEDSRKNSVSLSHMKLSDQPAQMNRIVDKFRDNYYDSAAHVAAPTERCALVLISLIKLLTEMENVDAIAHQVIQLAFD</sequence>
<protein>
    <submittedName>
        <fullName evidence="1">Uncharacterized protein</fullName>
    </submittedName>
</protein>
<accession>T1GYU7</accession>
<name>T1GYU7_MEGSC</name>
<proteinExistence type="predicted"/>
<reference evidence="2" key="1">
    <citation type="submission" date="2013-02" db="EMBL/GenBank/DDBJ databases">
        <authorList>
            <person name="Hughes D."/>
        </authorList>
    </citation>
    <scope>NUCLEOTIDE SEQUENCE</scope>
    <source>
        <strain>Durham</strain>
        <strain evidence="2">NC isolate 2 -- Noor lab</strain>
    </source>
</reference>
<dbReference type="EMBL" id="CAQQ02081626">
    <property type="status" value="NOT_ANNOTATED_CDS"/>
    <property type="molecule type" value="Genomic_DNA"/>
</dbReference>
<reference evidence="1" key="2">
    <citation type="submission" date="2015-06" db="UniProtKB">
        <authorList>
            <consortium name="EnsemblMetazoa"/>
        </authorList>
    </citation>
    <scope>IDENTIFICATION</scope>
</reference>
<organism evidence="1 2">
    <name type="scientific">Megaselia scalaris</name>
    <name type="common">Humpbacked fly</name>
    <name type="synonym">Phora scalaris</name>
    <dbReference type="NCBI Taxonomy" id="36166"/>
    <lineage>
        <taxon>Eukaryota</taxon>
        <taxon>Metazoa</taxon>
        <taxon>Ecdysozoa</taxon>
        <taxon>Arthropoda</taxon>
        <taxon>Hexapoda</taxon>
        <taxon>Insecta</taxon>
        <taxon>Pterygota</taxon>
        <taxon>Neoptera</taxon>
        <taxon>Endopterygota</taxon>
        <taxon>Diptera</taxon>
        <taxon>Brachycera</taxon>
        <taxon>Muscomorpha</taxon>
        <taxon>Platypezoidea</taxon>
        <taxon>Phoridae</taxon>
        <taxon>Megaseliini</taxon>
        <taxon>Megaselia</taxon>
    </lineage>
</organism>
<dbReference type="EnsemblMetazoa" id="MESCA009034-RA">
    <property type="protein sequence ID" value="MESCA009034-PA"/>
    <property type="gene ID" value="MESCA009034"/>
</dbReference>